<keyword evidence="1" id="KW-0175">Coiled coil</keyword>
<comment type="caution">
    <text evidence="3">The sequence shown here is derived from an EMBL/GenBank/DDBJ whole genome shotgun (WGS) entry which is preliminary data.</text>
</comment>
<keyword evidence="4" id="KW-1185">Reference proteome</keyword>
<feature type="region of interest" description="Disordered" evidence="2">
    <location>
        <begin position="13"/>
        <end position="35"/>
    </location>
</feature>
<accession>A0A0V0QR99</accession>
<gene>
    <name evidence="3" type="ORF">PPERSA_04351</name>
</gene>
<evidence type="ECO:0000256" key="1">
    <source>
        <dbReference type="SAM" id="Coils"/>
    </source>
</evidence>
<dbReference type="InParanoid" id="A0A0V0QR99"/>
<evidence type="ECO:0000256" key="2">
    <source>
        <dbReference type="SAM" id="MobiDB-lite"/>
    </source>
</evidence>
<feature type="coiled-coil region" evidence="1">
    <location>
        <begin position="199"/>
        <end position="226"/>
    </location>
</feature>
<organism evidence="3 4">
    <name type="scientific">Pseudocohnilembus persalinus</name>
    <name type="common">Ciliate</name>
    <dbReference type="NCBI Taxonomy" id="266149"/>
    <lineage>
        <taxon>Eukaryota</taxon>
        <taxon>Sar</taxon>
        <taxon>Alveolata</taxon>
        <taxon>Ciliophora</taxon>
        <taxon>Intramacronucleata</taxon>
        <taxon>Oligohymenophorea</taxon>
        <taxon>Scuticociliatia</taxon>
        <taxon>Philasterida</taxon>
        <taxon>Pseudocohnilembidae</taxon>
        <taxon>Pseudocohnilembus</taxon>
    </lineage>
</organism>
<proteinExistence type="predicted"/>
<dbReference type="AlphaFoldDB" id="A0A0V0QR99"/>
<reference evidence="3 4" key="1">
    <citation type="journal article" date="2015" name="Sci. Rep.">
        <title>Genome of the facultative scuticociliatosis pathogen Pseudocohnilembus persalinus provides insight into its virulence through horizontal gene transfer.</title>
        <authorList>
            <person name="Xiong J."/>
            <person name="Wang G."/>
            <person name="Cheng J."/>
            <person name="Tian M."/>
            <person name="Pan X."/>
            <person name="Warren A."/>
            <person name="Jiang C."/>
            <person name="Yuan D."/>
            <person name="Miao W."/>
        </authorList>
    </citation>
    <scope>NUCLEOTIDE SEQUENCE [LARGE SCALE GENOMIC DNA]</scope>
    <source>
        <strain evidence="3">36N120E</strain>
    </source>
</reference>
<dbReference type="EMBL" id="LDAU01000114">
    <property type="protein sequence ID" value="KRX04536.1"/>
    <property type="molecule type" value="Genomic_DNA"/>
</dbReference>
<protein>
    <submittedName>
        <fullName evidence="3">Uncharacterized protein</fullName>
    </submittedName>
</protein>
<evidence type="ECO:0000313" key="4">
    <source>
        <dbReference type="Proteomes" id="UP000054937"/>
    </source>
</evidence>
<feature type="compositionally biased region" description="Basic and acidic residues" evidence="2">
    <location>
        <begin position="13"/>
        <end position="23"/>
    </location>
</feature>
<dbReference type="Proteomes" id="UP000054937">
    <property type="component" value="Unassembled WGS sequence"/>
</dbReference>
<dbReference type="OMA" id="ILHCEAR"/>
<sequence>MTNVGMELLKEIKEENQEDEIKKNQQKKQQQQQKMTQLNESSILVKELLQDHNQTVDKSLSEKILLAGLPNTERNKKLLKAEFTKGMRPQIQQNKYLQQQINKYTDKIMKPLFVSKKYQQNNNNNYNKNNSNSQSNLRQIGSSIVLGYPGTSTNSSLAQSRPNTNDSLMFQSSSVADDYYALEKYNQVLSTESKLDSIYQRYNQHNENYKRLCKNIKQKFKSNKQEEEDYLNSQPKKIEQEIGKEEHEQIKEIIKFQSQYNNRKKERLYEYLGRHYQEPWTQFKPPKLTQKSLQNHLRHEKYQSQNNRLKMIYEF</sequence>
<evidence type="ECO:0000313" key="3">
    <source>
        <dbReference type="EMBL" id="KRX04536.1"/>
    </source>
</evidence>
<name>A0A0V0QR99_PSEPJ</name>